<gene>
    <name evidence="2" type="ORF">MPDQ_000666</name>
</gene>
<accession>A0A507QPB2</accession>
<keyword evidence="3" id="KW-1185">Reference proteome</keyword>
<evidence type="ECO:0000313" key="2">
    <source>
        <dbReference type="EMBL" id="TQB70308.1"/>
    </source>
</evidence>
<dbReference type="EMBL" id="VIFY01000113">
    <property type="protein sequence ID" value="TQB70308.1"/>
    <property type="molecule type" value="Genomic_DNA"/>
</dbReference>
<reference evidence="2 3" key="1">
    <citation type="submission" date="2019-06" db="EMBL/GenBank/DDBJ databases">
        <title>Wine fermentation using esterase from Monascus purpureus.</title>
        <authorList>
            <person name="Geng C."/>
            <person name="Zhang Y."/>
        </authorList>
    </citation>
    <scope>NUCLEOTIDE SEQUENCE [LARGE SCALE GENOMIC DNA]</scope>
    <source>
        <strain evidence="2">HQ1</strain>
    </source>
</reference>
<evidence type="ECO:0000256" key="1">
    <source>
        <dbReference type="SAM" id="MobiDB-lite"/>
    </source>
</evidence>
<feature type="compositionally biased region" description="Basic and acidic residues" evidence="1">
    <location>
        <begin position="17"/>
        <end position="28"/>
    </location>
</feature>
<comment type="caution">
    <text evidence="2">The sequence shown here is derived from an EMBL/GenBank/DDBJ whole genome shotgun (WGS) entry which is preliminary data.</text>
</comment>
<proteinExistence type="predicted"/>
<evidence type="ECO:0000313" key="3">
    <source>
        <dbReference type="Proteomes" id="UP000319663"/>
    </source>
</evidence>
<protein>
    <submittedName>
        <fullName evidence="2">Uncharacterized protein</fullName>
    </submittedName>
</protein>
<feature type="compositionally biased region" description="Polar residues" evidence="1">
    <location>
        <begin position="1"/>
        <end position="13"/>
    </location>
</feature>
<dbReference type="AlphaFoldDB" id="A0A507QPB2"/>
<organism evidence="2 3">
    <name type="scientific">Monascus purpureus</name>
    <name type="common">Red mold</name>
    <name type="synonym">Monascus anka</name>
    <dbReference type="NCBI Taxonomy" id="5098"/>
    <lineage>
        <taxon>Eukaryota</taxon>
        <taxon>Fungi</taxon>
        <taxon>Dikarya</taxon>
        <taxon>Ascomycota</taxon>
        <taxon>Pezizomycotina</taxon>
        <taxon>Eurotiomycetes</taxon>
        <taxon>Eurotiomycetidae</taxon>
        <taxon>Eurotiales</taxon>
        <taxon>Aspergillaceae</taxon>
        <taxon>Monascus</taxon>
    </lineage>
</organism>
<feature type="region of interest" description="Disordered" evidence="1">
    <location>
        <begin position="1"/>
        <end position="37"/>
    </location>
</feature>
<dbReference type="Proteomes" id="UP000319663">
    <property type="component" value="Unassembled WGS sequence"/>
</dbReference>
<sequence length="107" mass="11793">MKSPASSSAQRNAISKRGMDDVAQDARGRSAGAVAGGINAETARGMRVCAERQRQLMNAESIGSQLCDYQDYKGLESMNTFALSTFKYRQVRLRLDRRADNASDTRQ</sequence>
<name>A0A507QPB2_MONPU</name>